<gene>
    <name evidence="2" type="ORF">F3Y22_tig00111841pilonHSYRG00119</name>
</gene>
<evidence type="ECO:0000259" key="1">
    <source>
        <dbReference type="Pfam" id="PF07727"/>
    </source>
</evidence>
<feature type="domain" description="Reverse transcriptase Ty1/copia-type" evidence="1">
    <location>
        <begin position="173"/>
        <end position="262"/>
    </location>
</feature>
<evidence type="ECO:0000313" key="3">
    <source>
        <dbReference type="Proteomes" id="UP000436088"/>
    </source>
</evidence>
<comment type="caution">
    <text evidence="2">The sequence shown here is derived from an EMBL/GenBank/DDBJ whole genome shotgun (WGS) entry which is preliminary data.</text>
</comment>
<keyword evidence="3" id="KW-1185">Reference proteome</keyword>
<proteinExistence type="predicted"/>
<name>A0A6A2XA71_HIBSY</name>
<dbReference type="EMBL" id="VEPZ02001445">
    <property type="protein sequence ID" value="KAE8672431.1"/>
    <property type="molecule type" value="Genomic_DNA"/>
</dbReference>
<reference evidence="2" key="1">
    <citation type="submission" date="2019-09" db="EMBL/GenBank/DDBJ databases">
        <title>Draft genome information of white flower Hibiscus syriacus.</title>
        <authorList>
            <person name="Kim Y.-M."/>
        </authorList>
    </citation>
    <scope>NUCLEOTIDE SEQUENCE [LARGE SCALE GENOMIC DNA]</scope>
    <source>
        <strain evidence="2">YM2019G1</strain>
    </source>
</reference>
<dbReference type="Pfam" id="PF07727">
    <property type="entry name" value="RVT_2"/>
    <property type="match status" value="1"/>
</dbReference>
<organism evidence="2 3">
    <name type="scientific">Hibiscus syriacus</name>
    <name type="common">Rose of Sharon</name>
    <dbReference type="NCBI Taxonomy" id="106335"/>
    <lineage>
        <taxon>Eukaryota</taxon>
        <taxon>Viridiplantae</taxon>
        <taxon>Streptophyta</taxon>
        <taxon>Embryophyta</taxon>
        <taxon>Tracheophyta</taxon>
        <taxon>Spermatophyta</taxon>
        <taxon>Magnoliopsida</taxon>
        <taxon>eudicotyledons</taxon>
        <taxon>Gunneridae</taxon>
        <taxon>Pentapetalae</taxon>
        <taxon>rosids</taxon>
        <taxon>malvids</taxon>
        <taxon>Malvales</taxon>
        <taxon>Malvaceae</taxon>
        <taxon>Malvoideae</taxon>
        <taxon>Hibiscus</taxon>
    </lineage>
</organism>
<dbReference type="Proteomes" id="UP000436088">
    <property type="component" value="Unassembled WGS sequence"/>
</dbReference>
<evidence type="ECO:0000313" key="2">
    <source>
        <dbReference type="EMBL" id="KAE8672431.1"/>
    </source>
</evidence>
<dbReference type="AlphaFoldDB" id="A0A6A2XA71"/>
<dbReference type="InterPro" id="IPR013103">
    <property type="entry name" value="RVT_2"/>
</dbReference>
<protein>
    <recommendedName>
        <fullName evidence="1">Reverse transcriptase Ty1/copia-type domain-containing protein</fullName>
    </recommendedName>
</protein>
<accession>A0A6A2XA71</accession>
<sequence>MLLSSDSHLFLLVFESFTNFHALKRLSRTRWLEGSINICHMLIVPCIFSPSINIPDHFVDPFKYFSLALICKRLFKTQLLGNMVDLTTAPTSVMPDASIHDELAGDSMPTTNPCVAPAAQACPRHSSRVIHKPTYLQKISLPMFLLIMSQPFIIMLLSHQYGETRWIENSYPWSLFTRGSGDEIVSLLAYVDDIVIAGKNLQLLDDFQSFIQQHFKLKVLRHLRYFLEFDIARNECGISLSQRKYALQLLEDTGCLGVKPVVIHL</sequence>